<evidence type="ECO:0000256" key="1">
    <source>
        <dbReference type="ARBA" id="ARBA00022801"/>
    </source>
</evidence>
<dbReference type="SUPFAM" id="SSF53474">
    <property type="entry name" value="alpha/beta-Hydrolases"/>
    <property type="match status" value="1"/>
</dbReference>
<dbReference type="Gene3D" id="3.40.50.1820">
    <property type="entry name" value="alpha/beta hydrolase"/>
    <property type="match status" value="1"/>
</dbReference>
<dbReference type="EC" id="3.1.-.-" evidence="4"/>
<dbReference type="Pfam" id="PF01738">
    <property type="entry name" value="DLH"/>
    <property type="match status" value="1"/>
</dbReference>
<keyword evidence="2" id="KW-0732">Signal</keyword>
<sequence>MLKRRAAWLLAGALALSHATAATLDTVTLPATTRRPALTLHWAPLDAQRHPVVVALHGCGGLYKRDGRTLEARYPSYVEHLHALGFHVLLPDSFSSRGLTSVCSQRYGTRNVSIADRRADVLDALAWLRARPDVDADRIALLGWSNGATTALSTMDTRQTPPVPPLAAVVLFYPGCGRQQAAEPAARAVLVQLGASDDWTAPEPCARLARRWQAEGRDVTLDVYAGAYHGFDTDAPVRFRADVPNGRNAAGVHLGGNPEAYRASQARLAEFLTRQLDPDGQSRP</sequence>
<feature type="signal peptide" evidence="2">
    <location>
        <begin position="1"/>
        <end position="21"/>
    </location>
</feature>
<dbReference type="PANTHER" id="PTHR22946:SF9">
    <property type="entry name" value="POLYKETIDE TRANSFERASE AF380"/>
    <property type="match status" value="1"/>
</dbReference>
<evidence type="ECO:0000313" key="4">
    <source>
        <dbReference type="EMBL" id="MFG6486483.1"/>
    </source>
</evidence>
<keyword evidence="1 4" id="KW-0378">Hydrolase</keyword>
<evidence type="ECO:0000259" key="3">
    <source>
        <dbReference type="Pfam" id="PF01738"/>
    </source>
</evidence>
<accession>A0ABW7H9Y5</accession>
<comment type="caution">
    <text evidence="4">The sequence shown here is derived from an EMBL/GenBank/DDBJ whole genome shotgun (WGS) entry which is preliminary data.</text>
</comment>
<dbReference type="EMBL" id="JBIGIC010000003">
    <property type="protein sequence ID" value="MFG6486483.1"/>
    <property type="molecule type" value="Genomic_DNA"/>
</dbReference>
<gene>
    <name evidence="4" type="ORF">ACG04R_07375</name>
</gene>
<feature type="domain" description="Dienelactone hydrolase" evidence="3">
    <location>
        <begin position="43"/>
        <end position="237"/>
    </location>
</feature>
<dbReference type="InterPro" id="IPR050261">
    <property type="entry name" value="FrsA_esterase"/>
</dbReference>
<feature type="chain" id="PRO_5046481008" evidence="2">
    <location>
        <begin position="22"/>
        <end position="284"/>
    </location>
</feature>
<dbReference type="Proteomes" id="UP001606134">
    <property type="component" value="Unassembled WGS sequence"/>
</dbReference>
<keyword evidence="5" id="KW-1185">Reference proteome</keyword>
<dbReference type="PANTHER" id="PTHR22946">
    <property type="entry name" value="DIENELACTONE HYDROLASE DOMAIN-CONTAINING PROTEIN-RELATED"/>
    <property type="match status" value="1"/>
</dbReference>
<organism evidence="4 5">
    <name type="scientific">Pelomonas candidula</name>
    <dbReference type="NCBI Taxonomy" id="3299025"/>
    <lineage>
        <taxon>Bacteria</taxon>
        <taxon>Pseudomonadati</taxon>
        <taxon>Pseudomonadota</taxon>
        <taxon>Betaproteobacteria</taxon>
        <taxon>Burkholderiales</taxon>
        <taxon>Sphaerotilaceae</taxon>
        <taxon>Roseateles</taxon>
    </lineage>
</organism>
<dbReference type="InterPro" id="IPR002925">
    <property type="entry name" value="Dienelactn_hydro"/>
</dbReference>
<name>A0ABW7H9Y5_9BURK</name>
<evidence type="ECO:0000256" key="2">
    <source>
        <dbReference type="SAM" id="SignalP"/>
    </source>
</evidence>
<dbReference type="InterPro" id="IPR029058">
    <property type="entry name" value="AB_hydrolase_fold"/>
</dbReference>
<evidence type="ECO:0000313" key="5">
    <source>
        <dbReference type="Proteomes" id="UP001606134"/>
    </source>
</evidence>
<reference evidence="4 5" key="1">
    <citation type="submission" date="2024-08" db="EMBL/GenBank/DDBJ databases">
        <authorList>
            <person name="Lu H."/>
        </authorList>
    </citation>
    <scope>NUCLEOTIDE SEQUENCE [LARGE SCALE GENOMIC DNA]</scope>
    <source>
        <strain evidence="4 5">BYS78W</strain>
    </source>
</reference>
<proteinExistence type="predicted"/>
<dbReference type="GO" id="GO:0016787">
    <property type="term" value="F:hydrolase activity"/>
    <property type="evidence" value="ECO:0007669"/>
    <property type="project" value="UniProtKB-KW"/>
</dbReference>
<dbReference type="RefSeq" id="WP_394407597.1">
    <property type="nucleotide sequence ID" value="NZ_JBIGIC010000003.1"/>
</dbReference>
<protein>
    <submittedName>
        <fullName evidence="4">Dienelactone hydrolase family protein</fullName>
        <ecNumber evidence="4">3.1.-.-</ecNumber>
    </submittedName>
</protein>